<dbReference type="InterPro" id="IPR057670">
    <property type="entry name" value="SH3_retrovirus"/>
</dbReference>
<evidence type="ECO:0000313" key="8">
    <source>
        <dbReference type="EMBL" id="KAK9024822.1"/>
    </source>
</evidence>
<dbReference type="InterPro" id="IPR012337">
    <property type="entry name" value="RNaseH-like_sf"/>
</dbReference>
<dbReference type="SUPFAM" id="SSF56672">
    <property type="entry name" value="DNA/RNA polymerases"/>
    <property type="match status" value="1"/>
</dbReference>
<evidence type="ECO:0000259" key="6">
    <source>
        <dbReference type="PROSITE" id="PS50158"/>
    </source>
</evidence>
<dbReference type="Gene3D" id="3.30.420.10">
    <property type="entry name" value="Ribonuclease H-like superfamily/Ribonuclease H"/>
    <property type="match status" value="1"/>
</dbReference>
<dbReference type="InterPro" id="IPR013103">
    <property type="entry name" value="RVT_2"/>
</dbReference>
<sequence length="1220" mass="138002">MDTTEMRMKNQEAALKSLENQVRQISQVLKSRPMVRFPSDTEVAKGVTHEQCKAISTRSGKVLKTPTEDKQGEATTVGIPMTNNTISLRSLLEKEKLNGINFLDWFRNLRIVLKQERKEYVIEEAVPNDPGPNASRADKDKFKKHMDDMLYVGCLMLATMIPELQKKYEDMVAYEMIQNLKEIYEGQARQERYETSKALFQCKMSEGSPVGAHVIKMMGYIQTLEKLGFALNDELAVDVVLQSLPDSFNQFVLNFNMNEINKTLPQLLGMLRTAEGNMKKGGSKSILMVREAKGKGKKVAKSKGTGKTKPKGKEALKPKGGVSKDGKCFHCGKPGHWKRNCPVYLEEVKKAKAVGASVSSIYVIDVNMSTSSSWVLDTGCGSHICTSVQGLHMRKNLAKGDVDLRVGNGARVAALAVGTYVLSLPSKMTKAPFTGKGERAGDLLGLIHSDVCGPMNTQARGGFQYFITFTDDFSRYGYIYLMRHKFEALEKFKEFKNEVQNQHGKSIKPLRSDRGGEYLSQDFDELLKECGIVSQLTPPSTPQWHGVSERRNRTLLDMVRSMISHTDLPTSFWGYALETTAFTLNRVPSKSVQKTLHEMWTGRRPNMYFMRVWGCQAYVKHQMSTKLEPKSQKCTFVGYPKETKGYYFYNSKENKMFVARTGDFLEKEFLSYNGNGRNIELKEVQQQQVHEPEVEETPQVVEGNSIDLETQPLRRSTRERHEPERYGFLVTTHGDVILVDQDEPKTYQEAVSSPDSEKWLKAMRSEMDSMSENQVWTLVEPPEGIKPIGCKWVFKKKTDMDGNVQTYKGRLVAKGFRQIHGVDYDETFSPLAMFKSIRILLAIAAFHDYEIWQMDVKTAFLNGKLEEDVYMTQPEGFVTPENAGKVCKLQRSIDGLKQASRSWNLRFNDAIKEFGFTRNEDEPCVYKKFSGSIISFLILYVDDILTIGNDIPTLQSIKTWLSSCFSMKDLGEAAYILGVKTYRDRSRRLVGLSQSTYIDKELKRFSMEESKGGFLPMRHGISLSKEMCPSTPQERERMSQIPYASAIGSIMYAMICTQLDLSYALSMTSRYQANPGEGHWTAVKNILKYLRRTKDVFLVCGGEEELRIKGYTNASFQTDKDDSRSQSGFVFCLNGGAVSWKSSKQDTIADSTIAASEAAKEAVWIKKFITGLGVIPSISDAVDLYCDNNGVIAQAKEPRSHQRSKHILRRFHLDKCLFAL</sequence>
<organism evidence="8 9">
    <name type="scientific">Hibiscus sabdariffa</name>
    <name type="common">roselle</name>
    <dbReference type="NCBI Taxonomy" id="183260"/>
    <lineage>
        <taxon>Eukaryota</taxon>
        <taxon>Viridiplantae</taxon>
        <taxon>Streptophyta</taxon>
        <taxon>Embryophyta</taxon>
        <taxon>Tracheophyta</taxon>
        <taxon>Spermatophyta</taxon>
        <taxon>Magnoliopsida</taxon>
        <taxon>eudicotyledons</taxon>
        <taxon>Gunneridae</taxon>
        <taxon>Pentapetalae</taxon>
        <taxon>rosids</taxon>
        <taxon>malvids</taxon>
        <taxon>Malvales</taxon>
        <taxon>Malvaceae</taxon>
        <taxon>Malvoideae</taxon>
        <taxon>Hibiscus</taxon>
    </lineage>
</organism>
<dbReference type="PROSITE" id="PS50994">
    <property type="entry name" value="INTEGRASE"/>
    <property type="match status" value="1"/>
</dbReference>
<dbReference type="InterPro" id="IPR039537">
    <property type="entry name" value="Retrotran_Ty1/copia-like"/>
</dbReference>
<comment type="caution">
    <text evidence="8">The sequence shown here is derived from an EMBL/GenBank/DDBJ whole genome shotgun (WGS) entry which is preliminary data.</text>
</comment>
<feature type="coiled-coil region" evidence="4">
    <location>
        <begin position="1"/>
        <end position="28"/>
    </location>
</feature>
<protein>
    <submittedName>
        <fullName evidence="8">Uncharacterized protein</fullName>
    </submittedName>
</protein>
<feature type="domain" description="Integrase catalytic" evidence="7">
    <location>
        <begin position="428"/>
        <end position="613"/>
    </location>
</feature>
<feature type="domain" description="CCHC-type" evidence="6">
    <location>
        <begin position="327"/>
        <end position="342"/>
    </location>
</feature>
<dbReference type="EMBL" id="JBBPBN010000014">
    <property type="protein sequence ID" value="KAK9024822.1"/>
    <property type="molecule type" value="Genomic_DNA"/>
</dbReference>
<keyword evidence="4" id="KW-0175">Coiled coil</keyword>
<dbReference type="PANTHER" id="PTHR42648:SF27">
    <property type="entry name" value="RNA-DIRECTED DNA POLYMERASE"/>
    <property type="match status" value="1"/>
</dbReference>
<dbReference type="InterPro" id="IPR043502">
    <property type="entry name" value="DNA/RNA_pol_sf"/>
</dbReference>
<name>A0ABR2SHX0_9ROSI</name>
<dbReference type="InterPro" id="IPR036397">
    <property type="entry name" value="RNaseH_sf"/>
</dbReference>
<dbReference type="Gene3D" id="4.10.60.10">
    <property type="entry name" value="Zinc finger, CCHC-type"/>
    <property type="match status" value="1"/>
</dbReference>
<reference evidence="8 9" key="1">
    <citation type="journal article" date="2024" name="G3 (Bethesda)">
        <title>Genome assembly of Hibiscus sabdariffa L. provides insights into metabolisms of medicinal natural products.</title>
        <authorList>
            <person name="Kim T."/>
        </authorList>
    </citation>
    <scope>NUCLEOTIDE SEQUENCE [LARGE SCALE GENOMIC DNA]</scope>
    <source>
        <strain evidence="8">TK-2024</strain>
        <tissue evidence="8">Old leaves</tissue>
    </source>
</reference>
<keyword evidence="9" id="KW-1185">Reference proteome</keyword>
<dbReference type="InterPro" id="IPR036875">
    <property type="entry name" value="Znf_CCHC_sf"/>
</dbReference>
<keyword evidence="3" id="KW-0862">Zinc</keyword>
<dbReference type="Pfam" id="PF07727">
    <property type="entry name" value="RVT_2"/>
    <property type="match status" value="1"/>
</dbReference>
<proteinExistence type="predicted"/>
<feature type="region of interest" description="Disordered" evidence="5">
    <location>
        <begin position="297"/>
        <end position="319"/>
    </location>
</feature>
<dbReference type="CDD" id="cd09272">
    <property type="entry name" value="RNase_HI_RT_Ty1"/>
    <property type="match status" value="1"/>
</dbReference>
<evidence type="ECO:0000256" key="3">
    <source>
        <dbReference type="PROSITE-ProRule" id="PRU00047"/>
    </source>
</evidence>
<evidence type="ECO:0000259" key="7">
    <source>
        <dbReference type="PROSITE" id="PS50994"/>
    </source>
</evidence>
<dbReference type="SUPFAM" id="SSF53098">
    <property type="entry name" value="Ribonuclease H-like"/>
    <property type="match status" value="1"/>
</dbReference>
<evidence type="ECO:0000256" key="2">
    <source>
        <dbReference type="ARBA" id="ARBA00022801"/>
    </source>
</evidence>
<dbReference type="Pfam" id="PF00098">
    <property type="entry name" value="zf-CCHC"/>
    <property type="match status" value="1"/>
</dbReference>
<keyword evidence="3" id="KW-0863">Zinc-finger</keyword>
<keyword evidence="2" id="KW-0378">Hydrolase</keyword>
<dbReference type="Proteomes" id="UP001396334">
    <property type="component" value="Unassembled WGS sequence"/>
</dbReference>
<dbReference type="Pfam" id="PF14223">
    <property type="entry name" value="Retrotran_gag_2"/>
    <property type="match status" value="1"/>
</dbReference>
<keyword evidence="1" id="KW-0479">Metal-binding</keyword>
<evidence type="ECO:0000256" key="4">
    <source>
        <dbReference type="SAM" id="Coils"/>
    </source>
</evidence>
<dbReference type="SMART" id="SM00343">
    <property type="entry name" value="ZnF_C2HC"/>
    <property type="match status" value="1"/>
</dbReference>
<dbReference type="SUPFAM" id="SSF57756">
    <property type="entry name" value="Retrovirus zinc finger-like domains"/>
    <property type="match status" value="1"/>
</dbReference>
<dbReference type="InterPro" id="IPR001878">
    <property type="entry name" value="Znf_CCHC"/>
</dbReference>
<dbReference type="InterPro" id="IPR001584">
    <property type="entry name" value="Integrase_cat-core"/>
</dbReference>
<feature type="compositionally biased region" description="Basic residues" evidence="5">
    <location>
        <begin position="297"/>
        <end position="310"/>
    </location>
</feature>
<evidence type="ECO:0000313" key="9">
    <source>
        <dbReference type="Proteomes" id="UP001396334"/>
    </source>
</evidence>
<dbReference type="Pfam" id="PF00665">
    <property type="entry name" value="rve"/>
    <property type="match status" value="1"/>
</dbReference>
<evidence type="ECO:0000256" key="1">
    <source>
        <dbReference type="ARBA" id="ARBA00022723"/>
    </source>
</evidence>
<dbReference type="PROSITE" id="PS50158">
    <property type="entry name" value="ZF_CCHC"/>
    <property type="match status" value="1"/>
</dbReference>
<dbReference type="Pfam" id="PF25597">
    <property type="entry name" value="SH3_retrovirus"/>
    <property type="match status" value="1"/>
</dbReference>
<dbReference type="PANTHER" id="PTHR42648">
    <property type="entry name" value="TRANSPOSASE, PUTATIVE-RELATED"/>
    <property type="match status" value="1"/>
</dbReference>
<evidence type="ECO:0000256" key="5">
    <source>
        <dbReference type="SAM" id="MobiDB-lite"/>
    </source>
</evidence>
<gene>
    <name evidence="8" type="ORF">V6N11_064728</name>
</gene>
<accession>A0ABR2SHX0</accession>